<dbReference type="PANTHER" id="PTHR37694:SF1">
    <property type="entry name" value="SLR8022 PROTEIN"/>
    <property type="match status" value="1"/>
</dbReference>
<dbReference type="InterPro" id="IPR014710">
    <property type="entry name" value="RmlC-like_jellyroll"/>
</dbReference>
<sequence>MQGQNFLKNIDFAKVLDLESLVDYGEGKVISRTLCQGKPLSITLFAFDKGEEVSTHSAPGDAMVYVIDGTCEVTIGGEKFLLNKGQTIVMPANIPHAVYAKERFKMLLTVVFSL</sequence>
<dbReference type="Pfam" id="PF07883">
    <property type="entry name" value="Cupin_2"/>
    <property type="match status" value="1"/>
</dbReference>
<evidence type="ECO:0000259" key="1">
    <source>
        <dbReference type="Pfam" id="PF07883"/>
    </source>
</evidence>
<protein>
    <submittedName>
        <fullName evidence="2">Cupin domain protein</fullName>
    </submittedName>
</protein>
<keyword evidence="3" id="KW-1185">Reference proteome</keyword>
<dbReference type="InterPro" id="IPR013096">
    <property type="entry name" value="Cupin_2"/>
</dbReference>
<dbReference type="InterPro" id="IPR011051">
    <property type="entry name" value="RmlC_Cupin_sf"/>
</dbReference>
<dbReference type="SUPFAM" id="SSF51182">
    <property type="entry name" value="RmlC-like cupins"/>
    <property type="match status" value="1"/>
</dbReference>
<accession>A0A1T4Y500</accession>
<dbReference type="Proteomes" id="UP000190105">
    <property type="component" value="Unassembled WGS sequence"/>
</dbReference>
<dbReference type="CDD" id="cd02230">
    <property type="entry name" value="cupin_HP0902-like"/>
    <property type="match status" value="1"/>
</dbReference>
<dbReference type="EMBL" id="FUYH01000022">
    <property type="protein sequence ID" value="SKA96723.1"/>
    <property type="molecule type" value="Genomic_DNA"/>
</dbReference>
<evidence type="ECO:0000313" key="2">
    <source>
        <dbReference type="EMBL" id="SKA96723.1"/>
    </source>
</evidence>
<gene>
    <name evidence="2" type="ORF">SAMN05443428_12222</name>
</gene>
<name>A0A1T4Y500_9CLOT</name>
<proteinExistence type="predicted"/>
<dbReference type="OrthoDB" id="9793184at2"/>
<dbReference type="PANTHER" id="PTHR37694">
    <property type="entry name" value="SLR8022 PROTEIN"/>
    <property type="match status" value="1"/>
</dbReference>
<dbReference type="STRING" id="1147123.SAMN05443428_12222"/>
<dbReference type="AlphaFoldDB" id="A0A1T4Y500"/>
<dbReference type="RefSeq" id="WP_078697345.1">
    <property type="nucleotide sequence ID" value="NZ_FUYH01000022.1"/>
</dbReference>
<reference evidence="3" key="1">
    <citation type="submission" date="2017-02" db="EMBL/GenBank/DDBJ databases">
        <authorList>
            <person name="Varghese N."/>
            <person name="Submissions S."/>
        </authorList>
    </citation>
    <scope>NUCLEOTIDE SEQUENCE [LARGE SCALE GENOMIC DNA]</scope>
    <source>
        <strain evidence="3">USBA 833</strain>
    </source>
</reference>
<feature type="domain" description="Cupin type-2" evidence="1">
    <location>
        <begin position="44"/>
        <end position="110"/>
    </location>
</feature>
<evidence type="ECO:0000313" key="3">
    <source>
        <dbReference type="Proteomes" id="UP000190105"/>
    </source>
</evidence>
<organism evidence="2 3">
    <name type="scientific">Caloramator quimbayensis</name>
    <dbReference type="NCBI Taxonomy" id="1147123"/>
    <lineage>
        <taxon>Bacteria</taxon>
        <taxon>Bacillati</taxon>
        <taxon>Bacillota</taxon>
        <taxon>Clostridia</taxon>
        <taxon>Eubacteriales</taxon>
        <taxon>Clostridiaceae</taxon>
        <taxon>Caloramator</taxon>
    </lineage>
</organism>
<dbReference type="Gene3D" id="2.60.120.10">
    <property type="entry name" value="Jelly Rolls"/>
    <property type="match status" value="1"/>
</dbReference>